<dbReference type="HOGENOM" id="CLU_2475304_0_0_1"/>
<dbReference type="EMBL" id="CAQQ02152392">
    <property type="status" value="NOT_ANNOTATED_CDS"/>
    <property type="molecule type" value="Genomic_DNA"/>
</dbReference>
<protein>
    <submittedName>
        <fullName evidence="1">Uncharacterized protein</fullName>
    </submittedName>
</protein>
<dbReference type="EnsemblMetazoa" id="MESCA004243-RA">
    <property type="protein sequence ID" value="MESCA004243-PA"/>
    <property type="gene ID" value="MESCA004243"/>
</dbReference>
<evidence type="ECO:0000313" key="1">
    <source>
        <dbReference type="EnsemblMetazoa" id="MESCA004243-PA"/>
    </source>
</evidence>
<name>T1GL53_MEGSC</name>
<keyword evidence="2" id="KW-1185">Reference proteome</keyword>
<organism evidence="1 2">
    <name type="scientific">Megaselia scalaris</name>
    <name type="common">Humpbacked fly</name>
    <name type="synonym">Phora scalaris</name>
    <dbReference type="NCBI Taxonomy" id="36166"/>
    <lineage>
        <taxon>Eukaryota</taxon>
        <taxon>Metazoa</taxon>
        <taxon>Ecdysozoa</taxon>
        <taxon>Arthropoda</taxon>
        <taxon>Hexapoda</taxon>
        <taxon>Insecta</taxon>
        <taxon>Pterygota</taxon>
        <taxon>Neoptera</taxon>
        <taxon>Endopterygota</taxon>
        <taxon>Diptera</taxon>
        <taxon>Brachycera</taxon>
        <taxon>Muscomorpha</taxon>
        <taxon>Platypezoidea</taxon>
        <taxon>Phoridae</taxon>
        <taxon>Megaseliini</taxon>
        <taxon>Megaselia</taxon>
    </lineage>
</organism>
<dbReference type="AlphaFoldDB" id="T1GL53"/>
<accession>T1GL53</accession>
<reference evidence="2" key="1">
    <citation type="submission" date="2013-02" db="EMBL/GenBank/DDBJ databases">
        <authorList>
            <person name="Hughes D."/>
        </authorList>
    </citation>
    <scope>NUCLEOTIDE SEQUENCE</scope>
    <source>
        <strain>Durham</strain>
        <strain evidence="2">NC isolate 2 -- Noor lab</strain>
    </source>
</reference>
<proteinExistence type="predicted"/>
<reference evidence="1" key="2">
    <citation type="submission" date="2015-06" db="UniProtKB">
        <authorList>
            <consortium name="EnsemblMetazoa"/>
        </authorList>
    </citation>
    <scope>IDENTIFICATION</scope>
</reference>
<sequence>SWNSTPEYIYKDTTTQKIKVLNCKKQDLILDYVCPRKTFSFIFAPAKCFGIDINKTYNISKIGLYEFANISQWIDEAHPNYLRKKKIS</sequence>
<dbReference type="Proteomes" id="UP000015102">
    <property type="component" value="Unassembled WGS sequence"/>
</dbReference>
<evidence type="ECO:0000313" key="2">
    <source>
        <dbReference type="Proteomes" id="UP000015102"/>
    </source>
</evidence>